<evidence type="ECO:0000256" key="3">
    <source>
        <dbReference type="ARBA" id="ARBA00009413"/>
    </source>
</evidence>
<dbReference type="PROSITE" id="PS50918">
    <property type="entry name" value="WWE"/>
    <property type="match status" value="2"/>
</dbReference>
<dbReference type="InterPro" id="IPR039398">
    <property type="entry name" value="Deltex_fam"/>
</dbReference>
<dbReference type="InterPro" id="IPR013083">
    <property type="entry name" value="Znf_RING/FYVE/PHD"/>
</dbReference>
<dbReference type="GO" id="GO:0008270">
    <property type="term" value="F:zinc ion binding"/>
    <property type="evidence" value="ECO:0007669"/>
    <property type="project" value="UniProtKB-KW"/>
</dbReference>
<keyword evidence="9" id="KW-0914">Notch signaling pathway</keyword>
<organism evidence="15">
    <name type="scientific">Capitella teleta</name>
    <name type="common">Polychaete worm</name>
    <dbReference type="NCBI Taxonomy" id="283909"/>
    <lineage>
        <taxon>Eukaryota</taxon>
        <taxon>Metazoa</taxon>
        <taxon>Spiralia</taxon>
        <taxon>Lophotrochozoa</taxon>
        <taxon>Annelida</taxon>
        <taxon>Polychaeta</taxon>
        <taxon>Sedentaria</taxon>
        <taxon>Scolecida</taxon>
        <taxon>Capitellidae</taxon>
        <taxon>Capitella</taxon>
    </lineage>
</organism>
<feature type="domain" description="WWE" evidence="14">
    <location>
        <begin position="46"/>
        <end position="144"/>
    </location>
</feature>
<dbReference type="OrthoDB" id="2449614at2759"/>
<feature type="domain" description="WWE" evidence="14">
    <location>
        <begin position="145"/>
        <end position="222"/>
    </location>
</feature>
<dbReference type="STRING" id="283909.R7VL64"/>
<proteinExistence type="inferred from homology"/>
<reference evidence="15 17" key="2">
    <citation type="journal article" date="2013" name="Nature">
        <title>Insights into bilaterian evolution from three spiralian genomes.</title>
        <authorList>
            <person name="Simakov O."/>
            <person name="Marletaz F."/>
            <person name="Cho S.J."/>
            <person name="Edsinger-Gonzales E."/>
            <person name="Havlak P."/>
            <person name="Hellsten U."/>
            <person name="Kuo D.H."/>
            <person name="Larsson T."/>
            <person name="Lv J."/>
            <person name="Arendt D."/>
            <person name="Savage R."/>
            <person name="Osoegawa K."/>
            <person name="de Jong P."/>
            <person name="Grimwood J."/>
            <person name="Chapman J.A."/>
            <person name="Shapiro H."/>
            <person name="Aerts A."/>
            <person name="Otillar R.P."/>
            <person name="Terry A.Y."/>
            <person name="Boore J.L."/>
            <person name="Grigoriev I.V."/>
            <person name="Lindberg D.R."/>
            <person name="Seaver E.C."/>
            <person name="Weisblat D.A."/>
            <person name="Putnam N.H."/>
            <person name="Rokhsar D.S."/>
        </authorList>
    </citation>
    <scope>NUCLEOTIDE SEQUENCE</scope>
    <source>
        <strain evidence="15 17">I ESC-2004</strain>
    </source>
</reference>
<dbReference type="InterPro" id="IPR037197">
    <property type="entry name" value="WWE_dom_sf"/>
</dbReference>
<accession>R7VL64</accession>
<keyword evidence="7 10" id="KW-0863">Zinc-finger</keyword>
<dbReference type="InterPro" id="IPR018123">
    <property type="entry name" value="WWE-dom_subgr"/>
</dbReference>
<dbReference type="GO" id="GO:0016567">
    <property type="term" value="P:protein ubiquitination"/>
    <property type="evidence" value="ECO:0007669"/>
    <property type="project" value="UniProtKB-UniRule"/>
</dbReference>
<dbReference type="OMA" id="EMYRATH"/>
<dbReference type="Proteomes" id="UP000014760">
    <property type="component" value="Unassembled WGS sequence"/>
</dbReference>
<dbReference type="AlphaFoldDB" id="R7VL64"/>
<dbReference type="InterPro" id="IPR004170">
    <property type="entry name" value="WWE_dom"/>
</dbReference>
<name>R7VL64_CAPTE</name>
<dbReference type="SUPFAM" id="SSF117839">
    <property type="entry name" value="WWE domain"/>
    <property type="match status" value="2"/>
</dbReference>
<keyword evidence="17" id="KW-1185">Reference proteome</keyword>
<keyword evidence="11" id="KW-0963">Cytoplasm</keyword>
<dbReference type="GO" id="GO:0007219">
    <property type="term" value="P:Notch signaling pathway"/>
    <property type="evidence" value="ECO:0007669"/>
    <property type="project" value="UniProtKB-KW"/>
</dbReference>
<dbReference type="EnsemblMetazoa" id="CapteT220308">
    <property type="protein sequence ID" value="CapteP220308"/>
    <property type="gene ID" value="CapteG220308"/>
</dbReference>
<comment type="subcellular location">
    <subcellularLocation>
        <location evidence="11">Cytoplasm</location>
    </subcellularLocation>
</comment>
<reference evidence="16" key="3">
    <citation type="submission" date="2015-06" db="UniProtKB">
        <authorList>
            <consortium name="EnsemblMetazoa"/>
        </authorList>
    </citation>
    <scope>IDENTIFICATION</scope>
</reference>
<reference evidence="17" key="1">
    <citation type="submission" date="2012-12" db="EMBL/GenBank/DDBJ databases">
        <authorList>
            <person name="Hellsten U."/>
            <person name="Grimwood J."/>
            <person name="Chapman J.A."/>
            <person name="Shapiro H."/>
            <person name="Aerts A."/>
            <person name="Otillar R.P."/>
            <person name="Terry A.Y."/>
            <person name="Boore J.L."/>
            <person name="Simakov O."/>
            <person name="Marletaz F."/>
            <person name="Cho S.-J."/>
            <person name="Edsinger-Gonzales E."/>
            <person name="Havlak P."/>
            <person name="Kuo D.-H."/>
            <person name="Larsson T."/>
            <person name="Lv J."/>
            <person name="Arendt D."/>
            <person name="Savage R."/>
            <person name="Osoegawa K."/>
            <person name="de Jong P."/>
            <person name="Lindberg D.R."/>
            <person name="Seaver E.C."/>
            <person name="Weisblat D.A."/>
            <person name="Putnam N.H."/>
            <person name="Grigoriev I.V."/>
            <person name="Rokhsar D.S."/>
        </authorList>
    </citation>
    <scope>NUCLEOTIDE SEQUENCE</scope>
    <source>
        <strain evidence="17">I ESC-2004</strain>
    </source>
</reference>
<dbReference type="GO" id="GO:0005737">
    <property type="term" value="C:cytoplasm"/>
    <property type="evidence" value="ECO:0007669"/>
    <property type="project" value="UniProtKB-SubCell"/>
</dbReference>
<evidence type="ECO:0000313" key="16">
    <source>
        <dbReference type="EnsemblMetazoa" id="CapteP220308"/>
    </source>
</evidence>
<dbReference type="InterPro" id="IPR039399">
    <property type="entry name" value="Deltex_C_sf"/>
</dbReference>
<dbReference type="Pfam" id="PF02825">
    <property type="entry name" value="WWE"/>
    <property type="match status" value="2"/>
</dbReference>
<evidence type="ECO:0000256" key="6">
    <source>
        <dbReference type="ARBA" id="ARBA00022737"/>
    </source>
</evidence>
<evidence type="ECO:0000256" key="1">
    <source>
        <dbReference type="ARBA" id="ARBA00000900"/>
    </source>
</evidence>
<dbReference type="Gene3D" id="3.30.720.50">
    <property type="match status" value="2"/>
</dbReference>
<keyword evidence="5 11" id="KW-0479">Metal-binding</keyword>
<evidence type="ECO:0000256" key="5">
    <source>
        <dbReference type="ARBA" id="ARBA00022723"/>
    </source>
</evidence>
<dbReference type="PANTHER" id="PTHR12622">
    <property type="entry name" value="DELTEX-RELATED"/>
    <property type="match status" value="1"/>
</dbReference>
<dbReference type="UniPathway" id="UPA00143"/>
<dbReference type="FunFam" id="3.30.390.130:FF:000001">
    <property type="entry name" value="Probable E3 ubiquitin-protein ligase DTX3"/>
    <property type="match status" value="1"/>
</dbReference>
<evidence type="ECO:0000256" key="8">
    <source>
        <dbReference type="ARBA" id="ARBA00022833"/>
    </source>
</evidence>
<dbReference type="SMART" id="SM00678">
    <property type="entry name" value="WWE"/>
    <property type="match status" value="2"/>
</dbReference>
<evidence type="ECO:0000313" key="15">
    <source>
        <dbReference type="EMBL" id="ELU17345.1"/>
    </source>
</evidence>
<evidence type="ECO:0000256" key="10">
    <source>
        <dbReference type="PROSITE-ProRule" id="PRU00175"/>
    </source>
</evidence>
<keyword evidence="4 11" id="KW-0808">Transferase</keyword>
<dbReference type="Gene3D" id="3.30.390.130">
    <property type="match status" value="1"/>
</dbReference>
<comment type="similarity">
    <text evidence="3 11">Belongs to the Deltex family.</text>
</comment>
<comment type="pathway">
    <text evidence="2 11">Protein modification; protein ubiquitination.</text>
</comment>
<protein>
    <recommendedName>
        <fullName evidence="11">E3 ubiquitin-protein ligase</fullName>
        <ecNumber evidence="11">2.3.2.27</ecNumber>
    </recommendedName>
</protein>
<evidence type="ECO:0000313" key="17">
    <source>
        <dbReference type="Proteomes" id="UP000014760"/>
    </source>
</evidence>
<dbReference type="FunCoup" id="R7VL64">
    <property type="interactions" value="864"/>
</dbReference>
<evidence type="ECO:0000256" key="7">
    <source>
        <dbReference type="ARBA" id="ARBA00022771"/>
    </source>
</evidence>
<keyword evidence="6" id="KW-0677">Repeat</keyword>
<dbReference type="CDD" id="cd09633">
    <property type="entry name" value="Deltex_C"/>
    <property type="match status" value="1"/>
</dbReference>
<comment type="catalytic activity">
    <reaction evidence="1 11">
        <text>S-ubiquitinyl-[E2 ubiquitin-conjugating enzyme]-L-cysteine + [acceptor protein]-L-lysine = [E2 ubiquitin-conjugating enzyme]-L-cysteine + N(6)-ubiquitinyl-[acceptor protein]-L-lysine.</text>
        <dbReference type="EC" id="2.3.2.27"/>
    </reaction>
</comment>
<dbReference type="SUPFAM" id="SSF57850">
    <property type="entry name" value="RING/U-box"/>
    <property type="match status" value="1"/>
</dbReference>
<feature type="domain" description="RING-type" evidence="13">
    <location>
        <begin position="402"/>
        <end position="460"/>
    </location>
</feature>
<dbReference type="HOGENOM" id="CLU_030422_4_0_1"/>
<dbReference type="GO" id="GO:0061630">
    <property type="term" value="F:ubiquitin protein ligase activity"/>
    <property type="evidence" value="ECO:0007669"/>
    <property type="project" value="UniProtKB-UniRule"/>
</dbReference>
<evidence type="ECO:0000256" key="2">
    <source>
        <dbReference type="ARBA" id="ARBA00004906"/>
    </source>
</evidence>
<dbReference type="CDD" id="cd16459">
    <property type="entry name" value="RING-H2_DTX1-like"/>
    <property type="match status" value="1"/>
</dbReference>
<sequence>MEPFQLPRTPSIADVCLWYTLLKFGRSIHSFTNEPCINCERYDYLDLFAESETMSDVVVWEWEDSNKWQPYEAKVSNGIEKAYLPFFAKSQRKTTFNLNFIKNKILSQDVVSLKQFDTKLSYEIDFNSMLQKNVRTGMLRSVRRQTYALDSAIGKGIVWGYQSSTASVVYSNDVGAILEDAYMRNLKMVHLGMTTLNVPFTVYIDKMTQSNNFSGEEFKVLRDVMLDKYTLDKIPQSSAKAPPIRRAKSYASPMVRGRPSQARPTPTASFVTGAAVSLPGQAQRVSPLLFGGSSSQYGQPTPSNAAHQPYFIPSPTSNSVSSARFTAPSSFKKPVSASPSFPMSTAAVKFPNRSLTRQPTSAVPKSGSVTNDRGFRDEAKHLSALEIVAQFADSAVPSEGECPICCADLKSASGFCEGASGGHPAVIQLKRCKHAYHTDCMVAMYENSAKNGCLQCPTCKTIYGMKTGICPRGRMYYEKKSFPLPGHSDCGCIEITYHIVPGTQGPEHPNPGKPYRTQGFPRKGYLPDNPQGNKVLRLLMEAFERRLTFTLGTSVTTGLRDTVVWNEIHHKSTIDNSSGHGYPDPNYLQNVTAELAAQGVTLVDEWGSS</sequence>
<feature type="region of interest" description="Disordered" evidence="12">
    <location>
        <begin position="354"/>
        <end position="373"/>
    </location>
</feature>
<evidence type="ECO:0000256" key="11">
    <source>
        <dbReference type="RuleBase" id="RU367105"/>
    </source>
</evidence>
<dbReference type="InterPro" id="IPR001841">
    <property type="entry name" value="Znf_RING"/>
</dbReference>
<feature type="compositionally biased region" description="Polar residues" evidence="12">
    <location>
        <begin position="354"/>
        <end position="371"/>
    </location>
</feature>
<evidence type="ECO:0000256" key="9">
    <source>
        <dbReference type="ARBA" id="ARBA00022976"/>
    </source>
</evidence>
<evidence type="ECO:0000256" key="4">
    <source>
        <dbReference type="ARBA" id="ARBA00022679"/>
    </source>
</evidence>
<gene>
    <name evidence="15" type="ORF">CAPTEDRAFT_220308</name>
</gene>
<dbReference type="PROSITE" id="PS50089">
    <property type="entry name" value="ZF_RING_2"/>
    <property type="match status" value="1"/>
</dbReference>
<dbReference type="Gene3D" id="3.30.40.10">
    <property type="entry name" value="Zinc/RING finger domain, C3HC4 (zinc finger)"/>
    <property type="match status" value="1"/>
</dbReference>
<evidence type="ECO:0000259" key="13">
    <source>
        <dbReference type="PROSITE" id="PS50089"/>
    </source>
</evidence>
<evidence type="ECO:0000256" key="12">
    <source>
        <dbReference type="SAM" id="MobiDB-lite"/>
    </source>
</evidence>
<evidence type="ECO:0000259" key="14">
    <source>
        <dbReference type="PROSITE" id="PS50918"/>
    </source>
</evidence>
<dbReference type="EC" id="2.3.2.27" evidence="11"/>
<dbReference type="EMBL" id="AMQN01016933">
    <property type="status" value="NOT_ANNOTATED_CDS"/>
    <property type="molecule type" value="Genomic_DNA"/>
</dbReference>
<keyword evidence="8 11" id="KW-0862">Zinc</keyword>
<dbReference type="Pfam" id="PF18102">
    <property type="entry name" value="DTC"/>
    <property type="match status" value="1"/>
</dbReference>
<dbReference type="EMBL" id="KB292565">
    <property type="protein sequence ID" value="ELU17345.1"/>
    <property type="molecule type" value="Genomic_DNA"/>
</dbReference>
<dbReference type="InterPro" id="IPR039396">
    <property type="entry name" value="Deltex_C"/>
</dbReference>